<organism evidence="3">
    <name type="scientific">Campylobacter jejuni</name>
    <dbReference type="NCBI Taxonomy" id="197"/>
    <lineage>
        <taxon>Bacteria</taxon>
        <taxon>Pseudomonadati</taxon>
        <taxon>Campylobacterota</taxon>
        <taxon>Epsilonproteobacteria</taxon>
        <taxon>Campylobacterales</taxon>
        <taxon>Campylobacteraceae</taxon>
        <taxon>Campylobacter</taxon>
    </lineage>
</organism>
<name>A0A698FM85_CAMJU</name>
<evidence type="ECO:0000313" key="3">
    <source>
        <dbReference type="EMBL" id="ECV9657726.1"/>
    </source>
</evidence>
<comment type="caution">
    <text evidence="3">The sequence shown here is derived from an EMBL/GenBank/DDBJ whole genome shotgun (WGS) entry which is preliminary data.</text>
</comment>
<keyword evidence="1" id="KW-0175">Coiled coil</keyword>
<keyword evidence="2" id="KW-0472">Membrane</keyword>
<evidence type="ECO:0000256" key="1">
    <source>
        <dbReference type="SAM" id="Coils"/>
    </source>
</evidence>
<feature type="coiled-coil region" evidence="1">
    <location>
        <begin position="125"/>
        <end position="153"/>
    </location>
</feature>
<dbReference type="AlphaFoldDB" id="A0A698FM85"/>
<feature type="transmembrane region" description="Helical" evidence="2">
    <location>
        <begin position="57"/>
        <end position="82"/>
    </location>
</feature>
<feature type="transmembrane region" description="Helical" evidence="2">
    <location>
        <begin position="88"/>
        <end position="106"/>
    </location>
</feature>
<accession>A0A698FM85</accession>
<protein>
    <recommendedName>
        <fullName evidence="4">2TM domain-containing protein</fullName>
    </recommendedName>
</protein>
<gene>
    <name evidence="3" type="ORF">F2N06_06860</name>
</gene>
<evidence type="ECO:0008006" key="4">
    <source>
        <dbReference type="Google" id="ProtNLM"/>
    </source>
</evidence>
<evidence type="ECO:0000256" key="2">
    <source>
        <dbReference type="SAM" id="Phobius"/>
    </source>
</evidence>
<keyword evidence="2" id="KW-1133">Transmembrane helix</keyword>
<proteinExistence type="predicted"/>
<reference evidence="3" key="1">
    <citation type="submission" date="2019-09" db="EMBL/GenBank/DDBJ databases">
        <authorList>
            <consortium name="GenomeTrakr network: Whole genome sequencing for foodborne pathogen traceback"/>
        </authorList>
    </citation>
    <scope>NUCLEOTIDE SEQUENCE [LARGE SCALE GENOMIC DNA]</scope>
    <source>
        <strain evidence="3">TTU_583</strain>
    </source>
</reference>
<dbReference type="EMBL" id="AAKUWM010000013">
    <property type="protein sequence ID" value="ECV9657726.1"/>
    <property type="molecule type" value="Genomic_DNA"/>
</dbReference>
<keyword evidence="2" id="KW-0812">Transmembrane</keyword>
<sequence length="157" mass="19086">MALLRNWLYKKSLESLEKNLEEDFKKRKFKNEYEKLKQKLEYYNTLKTKSEYKLFDVYASIFLNILAYLKYFLIIVLFTLIFEYNHGWIIGITLAVLWRAIDVLQIEGKGYYLDIYITREKLTCMEKLMNEIEKCNKNKVNILKEKLSEYEKKFGKL</sequence>